<accession>A0A5U4VS69</accession>
<dbReference type="InterPro" id="IPR029017">
    <property type="entry name" value="Enolase-like_N"/>
</dbReference>
<dbReference type="AlphaFoldDB" id="A0A5U4VS69"/>
<protein>
    <submittedName>
        <fullName evidence="3">Mandelate racemase/muconate lactonizing enzyme family protein</fullName>
    </submittedName>
</protein>
<sequence>MMKITSVDIIDVANDFASATSKWRPVVVKINTDEGISGFGEVGLAYGVGASAGIGMAKDLSAIIIGMDPMNNEAIWEKMLKKTFWGQGGGGIFSAAMSG</sequence>
<dbReference type="Gene3D" id="3.30.390.10">
    <property type="entry name" value="Enolase-like, N-terminal domain"/>
    <property type="match status" value="1"/>
</dbReference>
<evidence type="ECO:0000259" key="2">
    <source>
        <dbReference type="Pfam" id="PF02746"/>
    </source>
</evidence>
<dbReference type="PANTHER" id="PTHR48080">
    <property type="entry name" value="D-GALACTONATE DEHYDRATASE-RELATED"/>
    <property type="match status" value="1"/>
</dbReference>
<feature type="non-terminal residue" evidence="3">
    <location>
        <position position="99"/>
    </location>
</feature>
<dbReference type="GO" id="GO:0016829">
    <property type="term" value="F:lyase activity"/>
    <property type="evidence" value="ECO:0007669"/>
    <property type="project" value="UniProtKB-KW"/>
</dbReference>
<gene>
    <name evidence="3" type="ORF">A0O94_22965</name>
</gene>
<keyword evidence="1" id="KW-0456">Lyase</keyword>
<evidence type="ECO:0000313" key="3">
    <source>
        <dbReference type="EMBL" id="EBQ2066773.1"/>
    </source>
</evidence>
<dbReference type="PANTHER" id="PTHR48080:SF2">
    <property type="entry name" value="D-GALACTONATE DEHYDRATASE"/>
    <property type="match status" value="1"/>
</dbReference>
<reference evidence="3" key="1">
    <citation type="submission" date="2018-07" db="EMBL/GenBank/DDBJ databases">
        <authorList>
            <consortium name="GenomeTrakr network: Whole genome sequencing for foodborne pathogen traceback"/>
        </authorList>
    </citation>
    <scope>NUCLEOTIDE SEQUENCE</scope>
    <source>
        <strain evidence="3">CFSAN047619</strain>
    </source>
</reference>
<dbReference type="SUPFAM" id="SSF54826">
    <property type="entry name" value="Enolase N-terminal domain-like"/>
    <property type="match status" value="1"/>
</dbReference>
<name>A0A5U4VS69_SALER</name>
<proteinExistence type="predicted"/>
<organism evidence="3">
    <name type="scientific">Salmonella enterica</name>
    <name type="common">Salmonella choleraesuis</name>
    <dbReference type="NCBI Taxonomy" id="28901"/>
    <lineage>
        <taxon>Bacteria</taxon>
        <taxon>Pseudomonadati</taxon>
        <taxon>Pseudomonadota</taxon>
        <taxon>Gammaproteobacteria</taxon>
        <taxon>Enterobacterales</taxon>
        <taxon>Enterobacteriaceae</taxon>
        <taxon>Salmonella</taxon>
    </lineage>
</organism>
<dbReference type="Pfam" id="PF02746">
    <property type="entry name" value="MR_MLE_N"/>
    <property type="match status" value="1"/>
</dbReference>
<dbReference type="InterPro" id="IPR013341">
    <property type="entry name" value="Mandelate_racemase_N_dom"/>
</dbReference>
<comment type="caution">
    <text evidence="3">The sequence shown here is derived from an EMBL/GenBank/DDBJ whole genome shotgun (WGS) entry which is preliminary data.</text>
</comment>
<feature type="domain" description="Mandelate racemase/muconate lactonizing enzyme N-terminal" evidence="2">
    <location>
        <begin position="21"/>
        <end position="92"/>
    </location>
</feature>
<dbReference type="InterPro" id="IPR034593">
    <property type="entry name" value="DgoD-like"/>
</dbReference>
<evidence type="ECO:0000256" key="1">
    <source>
        <dbReference type="ARBA" id="ARBA00023239"/>
    </source>
</evidence>
<dbReference type="EMBL" id="AAGOFW010000223">
    <property type="protein sequence ID" value="EBQ2066773.1"/>
    <property type="molecule type" value="Genomic_DNA"/>
</dbReference>